<protein>
    <submittedName>
        <fullName evidence="4">Alpha/beta-hydrolase</fullName>
    </submittedName>
</protein>
<dbReference type="Proteomes" id="UP000799757">
    <property type="component" value="Unassembled WGS sequence"/>
</dbReference>
<keyword evidence="2 4" id="KW-0378">Hydrolase</keyword>
<evidence type="ECO:0000259" key="3">
    <source>
        <dbReference type="Pfam" id="PF06441"/>
    </source>
</evidence>
<evidence type="ECO:0000256" key="2">
    <source>
        <dbReference type="ARBA" id="ARBA00022801"/>
    </source>
</evidence>
<dbReference type="GO" id="GO:0004301">
    <property type="term" value="F:epoxide hydrolase activity"/>
    <property type="evidence" value="ECO:0007669"/>
    <property type="project" value="TreeGrafter"/>
</dbReference>
<dbReference type="EMBL" id="MU002515">
    <property type="protein sequence ID" value="KAF2786218.1"/>
    <property type="molecule type" value="Genomic_DNA"/>
</dbReference>
<name>A0A6A6WQK6_9PLEO</name>
<dbReference type="Gene3D" id="3.40.50.1820">
    <property type="entry name" value="alpha/beta hydrolase"/>
    <property type="match status" value="1"/>
</dbReference>
<proteinExistence type="inferred from homology"/>
<comment type="similarity">
    <text evidence="1">Belongs to the peptidase S33 family.</text>
</comment>
<dbReference type="Pfam" id="PF06441">
    <property type="entry name" value="EHN"/>
    <property type="match status" value="1"/>
</dbReference>
<dbReference type="InterPro" id="IPR010497">
    <property type="entry name" value="Epoxide_hydro_N"/>
</dbReference>
<dbReference type="PANTHER" id="PTHR21661">
    <property type="entry name" value="EPOXIDE HYDROLASE 1-RELATED"/>
    <property type="match status" value="1"/>
</dbReference>
<sequence length="506" mass="56940">MADTAKDVEGQMEAVQPYSMHVSSKYLELTKKKLQLTRLPRELDLPDKRRWEQGTPKEVLEPLVDYWIENYDWRTQEAHFNRSLPQFRTTIEIPSASPTTPAQALRIHFVHKRSKHENAIPLLFCHSWPSSFIEVHRIIDALTDPHSLPSFGAGAQQAFHVVAPSIPGFGFSDASSTEEFGLKETADVFHDVMKRLGYERYVAHGTGCICRAIALGRPNNCVAVHTANPSFLEPTFKRSPIQYLKHRIARLTKAKIPILSFGYTPTELQARPASESEDSVVVEDSVYSHRPIGTTLSRLYSLRPQTLSFSLCDSPIGLLASLLDIIHTRSPSHTPLASRSRSPFLSPVELEMQERSTHDDVEILSDATERPEVPFSPRESEFNATHYTWSPTEMLNWTMMQWLPGPEASLRWLQRAHMDSKASSLLSTSYCAVPLGVSTFQARNSTPTPLMWGAAVWRMAWVKRNQRAAAQPAWEAPDLLVLDMRECFGTLLSHGAGDANLPFQAS</sequence>
<dbReference type="OrthoDB" id="7130006at2759"/>
<dbReference type="PANTHER" id="PTHR21661:SF71">
    <property type="entry name" value="EPOXIDE HYDROLASE N-TERMINAL DOMAIN-CONTAINING PROTEIN"/>
    <property type="match status" value="1"/>
</dbReference>
<keyword evidence="5" id="KW-1185">Reference proteome</keyword>
<dbReference type="SUPFAM" id="SSF53474">
    <property type="entry name" value="alpha/beta-Hydrolases"/>
    <property type="match status" value="1"/>
</dbReference>
<organism evidence="4 5">
    <name type="scientific">Melanomma pulvis-pyrius CBS 109.77</name>
    <dbReference type="NCBI Taxonomy" id="1314802"/>
    <lineage>
        <taxon>Eukaryota</taxon>
        <taxon>Fungi</taxon>
        <taxon>Dikarya</taxon>
        <taxon>Ascomycota</taxon>
        <taxon>Pezizomycotina</taxon>
        <taxon>Dothideomycetes</taxon>
        <taxon>Pleosporomycetidae</taxon>
        <taxon>Pleosporales</taxon>
        <taxon>Melanommataceae</taxon>
        <taxon>Melanomma</taxon>
    </lineage>
</organism>
<evidence type="ECO:0000256" key="1">
    <source>
        <dbReference type="ARBA" id="ARBA00010088"/>
    </source>
</evidence>
<dbReference type="InterPro" id="IPR016292">
    <property type="entry name" value="Epoxide_hydrolase"/>
</dbReference>
<gene>
    <name evidence="4" type="ORF">K505DRAFT_318788</name>
</gene>
<evidence type="ECO:0000313" key="5">
    <source>
        <dbReference type="Proteomes" id="UP000799757"/>
    </source>
</evidence>
<dbReference type="GO" id="GO:0097176">
    <property type="term" value="P:epoxide metabolic process"/>
    <property type="evidence" value="ECO:0007669"/>
    <property type="project" value="TreeGrafter"/>
</dbReference>
<dbReference type="InterPro" id="IPR029058">
    <property type="entry name" value="AB_hydrolase_fold"/>
</dbReference>
<evidence type="ECO:0000313" key="4">
    <source>
        <dbReference type="EMBL" id="KAF2786218.1"/>
    </source>
</evidence>
<dbReference type="AlphaFoldDB" id="A0A6A6WQK6"/>
<dbReference type="PIRSF" id="PIRSF001112">
    <property type="entry name" value="Epoxide_hydrolase"/>
    <property type="match status" value="1"/>
</dbReference>
<reference evidence="4" key="1">
    <citation type="journal article" date="2020" name="Stud. Mycol.">
        <title>101 Dothideomycetes genomes: a test case for predicting lifestyles and emergence of pathogens.</title>
        <authorList>
            <person name="Haridas S."/>
            <person name="Albert R."/>
            <person name="Binder M."/>
            <person name="Bloem J."/>
            <person name="Labutti K."/>
            <person name="Salamov A."/>
            <person name="Andreopoulos B."/>
            <person name="Baker S."/>
            <person name="Barry K."/>
            <person name="Bills G."/>
            <person name="Bluhm B."/>
            <person name="Cannon C."/>
            <person name="Castanera R."/>
            <person name="Culley D."/>
            <person name="Daum C."/>
            <person name="Ezra D."/>
            <person name="Gonzalez J."/>
            <person name="Henrissat B."/>
            <person name="Kuo A."/>
            <person name="Liang C."/>
            <person name="Lipzen A."/>
            <person name="Lutzoni F."/>
            <person name="Magnuson J."/>
            <person name="Mondo S."/>
            <person name="Nolan M."/>
            <person name="Ohm R."/>
            <person name="Pangilinan J."/>
            <person name="Park H.-J."/>
            <person name="Ramirez L."/>
            <person name="Alfaro M."/>
            <person name="Sun H."/>
            <person name="Tritt A."/>
            <person name="Yoshinaga Y."/>
            <person name="Zwiers L.-H."/>
            <person name="Turgeon B."/>
            <person name="Goodwin S."/>
            <person name="Spatafora J."/>
            <person name="Crous P."/>
            <person name="Grigoriev I."/>
        </authorList>
    </citation>
    <scope>NUCLEOTIDE SEQUENCE</scope>
    <source>
        <strain evidence="4">CBS 109.77</strain>
    </source>
</reference>
<feature type="domain" description="Epoxide hydrolase N-terminal" evidence="3">
    <location>
        <begin position="15"/>
        <end position="135"/>
    </location>
</feature>
<accession>A0A6A6WQK6</accession>